<evidence type="ECO:0000313" key="4">
    <source>
        <dbReference type="Proteomes" id="UP000550736"/>
    </source>
</evidence>
<reference evidence="3 4" key="1">
    <citation type="submission" date="2020-04" db="EMBL/GenBank/DDBJ databases">
        <title>The Epidemiology and Molecular Characteristics of Linezolid-Resistant Staphylococcus capitis in Huashan Hospital, Shanghai.</title>
        <authorList>
            <person name="Ding L."/>
            <person name="Li P."/>
            <person name="Yang Y."/>
            <person name="Lin D."/>
            <person name="Xu X."/>
        </authorList>
    </citation>
    <scope>NUCLEOTIDE SEQUENCE [LARGE SCALE GENOMIC DNA]</scope>
    <source>
        <strain evidence="2 4">12-86</strain>
        <strain evidence="1 3">17-84</strain>
    </source>
</reference>
<gene>
    <name evidence="2" type="ORF">HHM13_03885</name>
    <name evidence="1" type="ORF">HHM24_04810</name>
</gene>
<evidence type="ECO:0000313" key="3">
    <source>
        <dbReference type="Proteomes" id="UP000538955"/>
    </source>
</evidence>
<dbReference type="Proteomes" id="UP000538955">
    <property type="component" value="Unassembled WGS sequence"/>
</dbReference>
<evidence type="ECO:0000313" key="1">
    <source>
        <dbReference type="EMBL" id="NMK54075.1"/>
    </source>
</evidence>
<dbReference type="EMBL" id="JABBLX010000007">
    <property type="protein sequence ID" value="NMK97243.1"/>
    <property type="molecule type" value="Genomic_DNA"/>
</dbReference>
<protein>
    <recommendedName>
        <fullName evidence="5">Phage protein</fullName>
    </recommendedName>
</protein>
<sequence>MLPNLNKQGIKEFVVETNQMGRLLARLPEHYWNQSNKKLLAETIKKLDNITVDDIDIEEVVQYPDVEKNVYTICIHDFLRYALIESSTGDITFEQLDFKKKIIYKKR</sequence>
<comment type="caution">
    <text evidence="2">The sequence shown here is derived from an EMBL/GenBank/DDBJ whole genome shotgun (WGS) entry which is preliminary data.</text>
</comment>
<organism evidence="2 4">
    <name type="scientific">Staphylococcus capitis</name>
    <dbReference type="NCBI Taxonomy" id="29388"/>
    <lineage>
        <taxon>Bacteria</taxon>
        <taxon>Bacillati</taxon>
        <taxon>Bacillota</taxon>
        <taxon>Bacilli</taxon>
        <taxon>Bacillales</taxon>
        <taxon>Staphylococcaceae</taxon>
        <taxon>Staphylococcus</taxon>
    </lineage>
</organism>
<accession>A0A7X9ZH70</accession>
<name>A0A7X9ZH70_STACP</name>
<evidence type="ECO:0008006" key="5">
    <source>
        <dbReference type="Google" id="ProtNLM"/>
    </source>
</evidence>
<dbReference type="EMBL" id="JABBMI010000056">
    <property type="protein sequence ID" value="NMK54075.1"/>
    <property type="molecule type" value="Genomic_DNA"/>
</dbReference>
<dbReference type="RefSeq" id="WP_002504524.1">
    <property type="nucleotide sequence ID" value="NZ_CP086659.1"/>
</dbReference>
<dbReference type="AlphaFoldDB" id="A0A7X9ZH70"/>
<proteinExistence type="predicted"/>
<dbReference type="Proteomes" id="UP000550736">
    <property type="component" value="Unassembled WGS sequence"/>
</dbReference>
<evidence type="ECO:0000313" key="2">
    <source>
        <dbReference type="EMBL" id="NMK97243.1"/>
    </source>
</evidence>
<keyword evidence="3" id="KW-1185">Reference proteome</keyword>